<evidence type="ECO:0000313" key="2">
    <source>
        <dbReference type="Proteomes" id="UP000316621"/>
    </source>
</evidence>
<accession>A0A4Y7KR35</accession>
<sequence length="67" mass="7410">MSDLEQIGDTTANSLHAEVATPMLILKLNEEDAAASASDGMEEEWIRIFIRAEKATIHLRTCKKASH</sequence>
<gene>
    <name evidence="1" type="ORF">C5167_050055</name>
</gene>
<reference evidence="1 2" key="1">
    <citation type="journal article" date="2018" name="Science">
        <title>The opium poppy genome and morphinan production.</title>
        <authorList>
            <person name="Guo L."/>
            <person name="Winzer T."/>
            <person name="Yang X."/>
            <person name="Li Y."/>
            <person name="Ning Z."/>
            <person name="He Z."/>
            <person name="Teodor R."/>
            <person name="Lu Y."/>
            <person name="Bowser T.A."/>
            <person name="Graham I.A."/>
            <person name="Ye K."/>
        </authorList>
    </citation>
    <scope>NUCLEOTIDE SEQUENCE [LARGE SCALE GENOMIC DNA]</scope>
    <source>
        <strain evidence="2">cv. HN1</strain>
        <tissue evidence="1">Leaves</tissue>
    </source>
</reference>
<evidence type="ECO:0000313" key="1">
    <source>
        <dbReference type="EMBL" id="RZC74581.1"/>
    </source>
</evidence>
<dbReference type="Proteomes" id="UP000316621">
    <property type="component" value="Chromosome 8"/>
</dbReference>
<name>A0A4Y7KR35_PAPSO</name>
<organism evidence="1 2">
    <name type="scientific">Papaver somniferum</name>
    <name type="common">Opium poppy</name>
    <dbReference type="NCBI Taxonomy" id="3469"/>
    <lineage>
        <taxon>Eukaryota</taxon>
        <taxon>Viridiplantae</taxon>
        <taxon>Streptophyta</taxon>
        <taxon>Embryophyta</taxon>
        <taxon>Tracheophyta</taxon>
        <taxon>Spermatophyta</taxon>
        <taxon>Magnoliopsida</taxon>
        <taxon>Ranunculales</taxon>
        <taxon>Papaveraceae</taxon>
        <taxon>Papaveroideae</taxon>
        <taxon>Papaver</taxon>
    </lineage>
</organism>
<protein>
    <submittedName>
        <fullName evidence="1">Uncharacterized protein</fullName>
    </submittedName>
</protein>
<dbReference type="EMBL" id="CM010722">
    <property type="protein sequence ID" value="RZC74581.1"/>
    <property type="molecule type" value="Genomic_DNA"/>
</dbReference>
<dbReference type="AlphaFoldDB" id="A0A4Y7KR35"/>
<dbReference type="Gramene" id="RZC74581">
    <property type="protein sequence ID" value="RZC74581"/>
    <property type="gene ID" value="C5167_050055"/>
</dbReference>
<keyword evidence="2" id="KW-1185">Reference proteome</keyword>
<proteinExistence type="predicted"/>